<dbReference type="Gene3D" id="1.10.10.60">
    <property type="entry name" value="Homeodomain-like"/>
    <property type="match status" value="1"/>
</dbReference>
<keyword evidence="4" id="KW-0539">Nucleus</keyword>
<organism evidence="7 8">
    <name type="scientific">Vanilla planifolia</name>
    <name type="common">Vanilla</name>
    <dbReference type="NCBI Taxonomy" id="51239"/>
    <lineage>
        <taxon>Eukaryota</taxon>
        <taxon>Viridiplantae</taxon>
        <taxon>Streptophyta</taxon>
        <taxon>Embryophyta</taxon>
        <taxon>Tracheophyta</taxon>
        <taxon>Spermatophyta</taxon>
        <taxon>Magnoliopsida</taxon>
        <taxon>Liliopsida</taxon>
        <taxon>Asparagales</taxon>
        <taxon>Orchidaceae</taxon>
        <taxon>Vanilloideae</taxon>
        <taxon>Vanilleae</taxon>
        <taxon>Vanilla</taxon>
    </lineage>
</organism>
<evidence type="ECO:0000256" key="5">
    <source>
        <dbReference type="SAM" id="MobiDB-lite"/>
    </source>
</evidence>
<evidence type="ECO:0000256" key="4">
    <source>
        <dbReference type="ARBA" id="ARBA00023242"/>
    </source>
</evidence>
<keyword evidence="8" id="KW-1185">Reference proteome</keyword>
<dbReference type="InterPro" id="IPR009057">
    <property type="entry name" value="Homeodomain-like_sf"/>
</dbReference>
<keyword evidence="2" id="KW-0238">DNA-binding</keyword>
<dbReference type="InterPro" id="IPR017930">
    <property type="entry name" value="Myb_dom"/>
</dbReference>
<dbReference type="GO" id="GO:0003677">
    <property type="term" value="F:DNA binding"/>
    <property type="evidence" value="ECO:0007669"/>
    <property type="project" value="UniProtKB-KW"/>
</dbReference>
<dbReference type="Pfam" id="PF14379">
    <property type="entry name" value="Myb_CC_LHEQLE"/>
    <property type="match status" value="1"/>
</dbReference>
<feature type="compositionally biased region" description="Basic and acidic residues" evidence="5">
    <location>
        <begin position="409"/>
        <end position="430"/>
    </location>
</feature>
<feature type="domain" description="HTH myb-type" evidence="6">
    <location>
        <begin position="189"/>
        <end position="249"/>
    </location>
</feature>
<dbReference type="InterPro" id="IPR025756">
    <property type="entry name" value="Myb_CC_LHEQLE"/>
</dbReference>
<evidence type="ECO:0000313" key="7">
    <source>
        <dbReference type="EMBL" id="KAG0491719.1"/>
    </source>
</evidence>
<dbReference type="GO" id="GO:0003700">
    <property type="term" value="F:DNA-binding transcription factor activity"/>
    <property type="evidence" value="ECO:0007669"/>
    <property type="project" value="InterPro"/>
</dbReference>
<evidence type="ECO:0000259" key="6">
    <source>
        <dbReference type="PROSITE" id="PS51294"/>
    </source>
</evidence>
<dbReference type="FunFam" id="1.10.10.60:FF:000002">
    <property type="entry name" value="Myb family transcription factor"/>
    <property type="match status" value="1"/>
</dbReference>
<evidence type="ECO:0000256" key="3">
    <source>
        <dbReference type="ARBA" id="ARBA00023163"/>
    </source>
</evidence>
<dbReference type="AlphaFoldDB" id="A0A835RI51"/>
<dbReference type="InterPro" id="IPR001005">
    <property type="entry name" value="SANT/Myb"/>
</dbReference>
<evidence type="ECO:0000256" key="2">
    <source>
        <dbReference type="ARBA" id="ARBA00023125"/>
    </source>
</evidence>
<dbReference type="PROSITE" id="PS51294">
    <property type="entry name" value="HTH_MYB"/>
    <property type="match status" value="1"/>
</dbReference>
<evidence type="ECO:0000256" key="1">
    <source>
        <dbReference type="ARBA" id="ARBA00023015"/>
    </source>
</evidence>
<dbReference type="PANTHER" id="PTHR31499">
    <property type="entry name" value="MYB FAMILY TRANSCRIPTION FACTOR PHL11"/>
    <property type="match status" value="1"/>
</dbReference>
<sequence>MKQISSSGVISSSLPVLPASVDESLPKLPDSKQVSMVCELGDIHDSLVAPHGIHSDGASLCSHSSIYGTSLNLAQWSYSGAVQASTSNCSTVTSGVSWDPDAVPDILGYPDNLRIDNIEIQNSNINNQIDASNIAASDDLSKQNEWWDWSSDDWKDLLNDPVGVETQQKVSTRPGGSCIITNPSPPTNAPSRPRMRWTPELHERFVDAVNKLGGSEKATPKGVLKLMNVEGLTIYHVKSHLQKYRTARYRPESSEGASEKRVSPLDEMKSLEMKSGVDLTEALRLQMEVQKRLHEQLEIQRNLQLRIEEQGRYLQMMFEQQQQAGMNKLLNPPLALQEQPAQSSCTTNSPKRKEPLGMDQHNQANDTKALEDNSRLVGNKQKTPVAENSCSIEKSTIAGSEPPHHKRAKGDVKETASDEHGEDRNDIVDA</sequence>
<evidence type="ECO:0000313" key="8">
    <source>
        <dbReference type="Proteomes" id="UP000636800"/>
    </source>
</evidence>
<comment type="caution">
    <text evidence="7">The sequence shown here is derived from an EMBL/GenBank/DDBJ whole genome shotgun (WGS) entry which is preliminary data.</text>
</comment>
<dbReference type="SUPFAM" id="SSF46689">
    <property type="entry name" value="Homeodomain-like"/>
    <property type="match status" value="1"/>
</dbReference>
<dbReference type="Proteomes" id="UP000636800">
    <property type="component" value="Chromosome 2"/>
</dbReference>
<feature type="region of interest" description="Disordered" evidence="5">
    <location>
        <begin position="337"/>
        <end position="430"/>
    </location>
</feature>
<dbReference type="Pfam" id="PF00249">
    <property type="entry name" value="Myb_DNA-binding"/>
    <property type="match status" value="1"/>
</dbReference>
<dbReference type="PANTHER" id="PTHR31499:SF80">
    <property type="entry name" value="HTH MYB-TYPE DOMAIN-CONTAINING PROTEIN"/>
    <property type="match status" value="1"/>
</dbReference>
<name>A0A835RI51_VANPL</name>
<dbReference type="NCBIfam" id="TIGR01557">
    <property type="entry name" value="myb_SHAQKYF"/>
    <property type="match status" value="1"/>
</dbReference>
<feature type="compositionally biased region" description="Polar residues" evidence="5">
    <location>
        <begin position="339"/>
        <end position="349"/>
    </location>
</feature>
<dbReference type="InterPro" id="IPR046955">
    <property type="entry name" value="PHR1-like"/>
</dbReference>
<accession>A0A835RI51</accession>
<dbReference type="OrthoDB" id="10275682at2759"/>
<keyword evidence="3" id="KW-0804">Transcription</keyword>
<proteinExistence type="predicted"/>
<feature type="compositionally biased region" description="Polar residues" evidence="5">
    <location>
        <begin position="380"/>
        <end position="398"/>
    </location>
</feature>
<feature type="region of interest" description="Disordered" evidence="5">
    <location>
        <begin position="166"/>
        <end position="193"/>
    </location>
</feature>
<dbReference type="InterPro" id="IPR006447">
    <property type="entry name" value="Myb_dom_plants"/>
</dbReference>
<keyword evidence="1" id="KW-0805">Transcription regulation</keyword>
<protein>
    <recommendedName>
        <fullName evidence="6">HTH myb-type domain-containing protein</fullName>
    </recommendedName>
</protein>
<dbReference type="EMBL" id="JADCNL010000002">
    <property type="protein sequence ID" value="KAG0491719.1"/>
    <property type="molecule type" value="Genomic_DNA"/>
</dbReference>
<gene>
    <name evidence="7" type="ORF">HPP92_005117</name>
</gene>
<reference evidence="7 8" key="1">
    <citation type="journal article" date="2020" name="Nat. Food">
        <title>A phased Vanilla planifolia genome enables genetic improvement of flavour and production.</title>
        <authorList>
            <person name="Hasing T."/>
            <person name="Tang H."/>
            <person name="Brym M."/>
            <person name="Khazi F."/>
            <person name="Huang T."/>
            <person name="Chambers A.H."/>
        </authorList>
    </citation>
    <scope>NUCLEOTIDE SEQUENCE [LARGE SCALE GENOMIC DNA]</scope>
    <source>
        <tissue evidence="7">Leaf</tissue>
    </source>
</reference>